<protein>
    <submittedName>
        <fullName evidence="2">Uncharacterized protein</fullName>
    </submittedName>
</protein>
<dbReference type="AlphaFoldDB" id="A0A8H5PUK2"/>
<reference evidence="2 3" key="1">
    <citation type="submission" date="2020-05" db="EMBL/GenBank/DDBJ databases">
        <title>Identification and distribution of gene clusters putatively required for synthesis of sphingolipid metabolism inhibitors in phylogenetically diverse species of the filamentous fungus Fusarium.</title>
        <authorList>
            <person name="Kim H.-S."/>
            <person name="Busman M."/>
            <person name="Brown D.W."/>
            <person name="Divon H."/>
            <person name="Uhlig S."/>
            <person name="Proctor R.H."/>
        </authorList>
    </citation>
    <scope>NUCLEOTIDE SEQUENCE [LARGE SCALE GENOMIC DNA]</scope>
    <source>
        <strain evidence="2 3">NRRL 36939</strain>
    </source>
</reference>
<dbReference type="OrthoDB" id="4132874at2759"/>
<proteinExistence type="predicted"/>
<gene>
    <name evidence="2" type="ORF">FPCIR_1852</name>
</gene>
<feature type="compositionally biased region" description="Basic and acidic residues" evidence="1">
    <location>
        <begin position="87"/>
        <end position="113"/>
    </location>
</feature>
<feature type="region of interest" description="Disordered" evidence="1">
    <location>
        <begin position="1"/>
        <end position="41"/>
    </location>
</feature>
<name>A0A8H5PUK2_9HYPO</name>
<evidence type="ECO:0000256" key="1">
    <source>
        <dbReference type="SAM" id="MobiDB-lite"/>
    </source>
</evidence>
<dbReference type="EMBL" id="JAAOAS010000036">
    <property type="protein sequence ID" value="KAF5602511.1"/>
    <property type="molecule type" value="Genomic_DNA"/>
</dbReference>
<feature type="compositionally biased region" description="Polar residues" evidence="1">
    <location>
        <begin position="23"/>
        <end position="35"/>
    </location>
</feature>
<keyword evidence="3" id="KW-1185">Reference proteome</keyword>
<evidence type="ECO:0000313" key="2">
    <source>
        <dbReference type="EMBL" id="KAF5602511.1"/>
    </source>
</evidence>
<evidence type="ECO:0000313" key="3">
    <source>
        <dbReference type="Proteomes" id="UP000546213"/>
    </source>
</evidence>
<feature type="region of interest" description="Disordered" evidence="1">
    <location>
        <begin position="67"/>
        <end position="113"/>
    </location>
</feature>
<accession>A0A8H5PUK2</accession>
<organism evidence="2 3">
    <name type="scientific">Fusarium pseudocircinatum</name>
    <dbReference type="NCBI Taxonomy" id="56676"/>
    <lineage>
        <taxon>Eukaryota</taxon>
        <taxon>Fungi</taxon>
        <taxon>Dikarya</taxon>
        <taxon>Ascomycota</taxon>
        <taxon>Pezizomycotina</taxon>
        <taxon>Sordariomycetes</taxon>
        <taxon>Hypocreomycetidae</taxon>
        <taxon>Hypocreales</taxon>
        <taxon>Nectriaceae</taxon>
        <taxon>Fusarium</taxon>
        <taxon>Fusarium fujikuroi species complex</taxon>
    </lineage>
</organism>
<sequence>MSGTAPNDPAPGGHSRELEQTPLDLNQHGQAQNIIDETKDTGGRVVDANLGASIVVTKSGDLSSRVDNILNQPTKGHVGRTLSAQRKASEVDEKGFKVGEEGDLHDLAHSKQP</sequence>
<dbReference type="Proteomes" id="UP000546213">
    <property type="component" value="Unassembled WGS sequence"/>
</dbReference>
<comment type="caution">
    <text evidence="2">The sequence shown here is derived from an EMBL/GenBank/DDBJ whole genome shotgun (WGS) entry which is preliminary data.</text>
</comment>